<dbReference type="GO" id="GO:0005886">
    <property type="term" value="C:plasma membrane"/>
    <property type="evidence" value="ECO:0007669"/>
    <property type="project" value="TreeGrafter"/>
</dbReference>
<dbReference type="InterPro" id="IPR050469">
    <property type="entry name" value="Diguanylate_Cyclase"/>
</dbReference>
<dbReference type="OrthoDB" id="9759607at2"/>
<dbReference type="PROSITE" id="PS50887">
    <property type="entry name" value="GGDEF"/>
    <property type="match status" value="1"/>
</dbReference>
<protein>
    <recommendedName>
        <fullName evidence="1">diguanylate cyclase</fullName>
        <ecNumber evidence="1">2.7.7.65</ecNumber>
    </recommendedName>
</protein>
<dbReference type="InterPro" id="IPR029787">
    <property type="entry name" value="Nucleotide_cyclase"/>
</dbReference>
<dbReference type="Proteomes" id="UP000292958">
    <property type="component" value="Unassembled WGS sequence"/>
</dbReference>
<dbReference type="SUPFAM" id="SSF55073">
    <property type="entry name" value="Nucleotide cyclase"/>
    <property type="match status" value="1"/>
</dbReference>
<dbReference type="GO" id="GO:1902201">
    <property type="term" value="P:negative regulation of bacterial-type flagellum-dependent cell motility"/>
    <property type="evidence" value="ECO:0007669"/>
    <property type="project" value="TreeGrafter"/>
</dbReference>
<dbReference type="PANTHER" id="PTHR45138">
    <property type="entry name" value="REGULATORY COMPONENTS OF SENSORY TRANSDUCTION SYSTEM"/>
    <property type="match status" value="1"/>
</dbReference>
<dbReference type="NCBIfam" id="TIGR00254">
    <property type="entry name" value="GGDEF"/>
    <property type="match status" value="1"/>
</dbReference>
<evidence type="ECO:0000313" key="6">
    <source>
        <dbReference type="Proteomes" id="UP000292958"/>
    </source>
</evidence>
<feature type="domain" description="GGDEF" evidence="4">
    <location>
        <begin position="266"/>
        <end position="408"/>
    </location>
</feature>
<evidence type="ECO:0000256" key="1">
    <source>
        <dbReference type="ARBA" id="ARBA00012528"/>
    </source>
</evidence>
<name>A0A4Q7YZ34_9BACT</name>
<gene>
    <name evidence="5" type="ORF">BDD14_4132</name>
</gene>
<dbReference type="GO" id="GO:0052621">
    <property type="term" value="F:diguanylate cyclase activity"/>
    <property type="evidence" value="ECO:0007669"/>
    <property type="project" value="UniProtKB-EC"/>
</dbReference>
<evidence type="ECO:0000313" key="5">
    <source>
        <dbReference type="EMBL" id="RZU42541.1"/>
    </source>
</evidence>
<dbReference type="PANTHER" id="PTHR45138:SF9">
    <property type="entry name" value="DIGUANYLATE CYCLASE DGCM-RELATED"/>
    <property type="match status" value="1"/>
</dbReference>
<comment type="caution">
    <text evidence="5">The sequence shown here is derived from an EMBL/GenBank/DDBJ whole genome shotgun (WGS) entry which is preliminary data.</text>
</comment>
<keyword evidence="3" id="KW-1133">Transmembrane helix</keyword>
<feature type="transmembrane region" description="Helical" evidence="3">
    <location>
        <begin position="130"/>
        <end position="150"/>
    </location>
</feature>
<feature type="transmembrane region" description="Helical" evidence="3">
    <location>
        <begin position="78"/>
        <end position="97"/>
    </location>
</feature>
<dbReference type="FunFam" id="3.30.70.270:FF:000001">
    <property type="entry name" value="Diguanylate cyclase domain protein"/>
    <property type="match status" value="1"/>
</dbReference>
<feature type="transmembrane region" description="Helical" evidence="3">
    <location>
        <begin position="48"/>
        <end position="69"/>
    </location>
</feature>
<dbReference type="InterPro" id="IPR043128">
    <property type="entry name" value="Rev_trsase/Diguanyl_cyclase"/>
</dbReference>
<feature type="transmembrane region" description="Helical" evidence="3">
    <location>
        <begin position="185"/>
        <end position="203"/>
    </location>
</feature>
<evidence type="ECO:0000256" key="3">
    <source>
        <dbReference type="SAM" id="Phobius"/>
    </source>
</evidence>
<accession>A0A4Q7YZ34</accession>
<evidence type="ECO:0000256" key="2">
    <source>
        <dbReference type="ARBA" id="ARBA00034247"/>
    </source>
</evidence>
<feature type="transmembrane region" description="Helical" evidence="3">
    <location>
        <begin position="156"/>
        <end position="173"/>
    </location>
</feature>
<keyword evidence="3" id="KW-0472">Membrane</keyword>
<comment type="catalytic activity">
    <reaction evidence="2">
        <text>2 GTP = 3',3'-c-di-GMP + 2 diphosphate</text>
        <dbReference type="Rhea" id="RHEA:24898"/>
        <dbReference type="ChEBI" id="CHEBI:33019"/>
        <dbReference type="ChEBI" id="CHEBI:37565"/>
        <dbReference type="ChEBI" id="CHEBI:58805"/>
        <dbReference type="EC" id="2.7.7.65"/>
    </reaction>
</comment>
<keyword evidence="6" id="KW-1185">Reference proteome</keyword>
<proteinExistence type="predicted"/>
<dbReference type="AlphaFoldDB" id="A0A4Q7YZ34"/>
<dbReference type="Gene3D" id="3.30.70.270">
    <property type="match status" value="1"/>
</dbReference>
<dbReference type="InterPro" id="IPR000160">
    <property type="entry name" value="GGDEF_dom"/>
</dbReference>
<dbReference type="EMBL" id="SHKW01000001">
    <property type="protein sequence ID" value="RZU42541.1"/>
    <property type="molecule type" value="Genomic_DNA"/>
</dbReference>
<dbReference type="GO" id="GO:0043709">
    <property type="term" value="P:cell adhesion involved in single-species biofilm formation"/>
    <property type="evidence" value="ECO:0007669"/>
    <property type="project" value="TreeGrafter"/>
</dbReference>
<dbReference type="Pfam" id="PF00990">
    <property type="entry name" value="GGDEF"/>
    <property type="match status" value="1"/>
</dbReference>
<reference evidence="5 6" key="1">
    <citation type="submission" date="2019-02" db="EMBL/GenBank/DDBJ databases">
        <title>Genomic Encyclopedia of Archaeal and Bacterial Type Strains, Phase II (KMG-II): from individual species to whole genera.</title>
        <authorList>
            <person name="Goeker M."/>
        </authorList>
    </citation>
    <scope>NUCLEOTIDE SEQUENCE [LARGE SCALE GENOMIC DNA]</scope>
    <source>
        <strain evidence="5 6">DSM 18101</strain>
    </source>
</reference>
<feature type="transmembrane region" description="Helical" evidence="3">
    <location>
        <begin position="103"/>
        <end position="123"/>
    </location>
</feature>
<dbReference type="RefSeq" id="WP_130420421.1">
    <property type="nucleotide sequence ID" value="NZ_SHKW01000001.1"/>
</dbReference>
<organism evidence="5 6">
    <name type="scientific">Edaphobacter modestus</name>
    <dbReference type="NCBI Taxonomy" id="388466"/>
    <lineage>
        <taxon>Bacteria</taxon>
        <taxon>Pseudomonadati</taxon>
        <taxon>Acidobacteriota</taxon>
        <taxon>Terriglobia</taxon>
        <taxon>Terriglobales</taxon>
        <taxon>Acidobacteriaceae</taxon>
        <taxon>Edaphobacter</taxon>
    </lineage>
</organism>
<evidence type="ECO:0000259" key="4">
    <source>
        <dbReference type="PROSITE" id="PS50887"/>
    </source>
</evidence>
<dbReference type="EC" id="2.7.7.65" evidence="1"/>
<sequence length="420" mass="47068">MPNPPVQSEVVNRQISRLSGLRFQWLLFPKELENRFETETGDRRSRRLWLEGLIAIILFDLFLIADFYGSPQQFRKAFVVRLLVVTPICLLVNASMLRRPEKVFRESSIAIAACLAGITQLYLESNRNRVASAYVQMAVVAVILFTNIVMRLRLPYAVATSVVMLGGDGIFLWRDHMLGPNDKIFGLGLAIGATAITLVANYSSCREERLNYLLHLRGELLVADLNRLNAQLLRRSESDALTGLANRHSFDTQYVELWKRSMVSGTPLSVIIVDVDHFKQLNDRYGHLYGDEVLKRIGSLLQQALRVKDDYAARFGGEEFMILLPATPETAGLQVAERLRKMVELAGFPALDPSQRPYDMSIRATVSCGVATAYPTVHDTPEQLLEAADRALYQAKAEGRNRVCSAPKNARARVRSASAT</sequence>
<dbReference type="CDD" id="cd01949">
    <property type="entry name" value="GGDEF"/>
    <property type="match status" value="1"/>
</dbReference>
<keyword evidence="3" id="KW-0812">Transmembrane</keyword>
<dbReference type="SMART" id="SM00267">
    <property type="entry name" value="GGDEF"/>
    <property type="match status" value="1"/>
</dbReference>